<dbReference type="EMBL" id="JAUCMV010000004">
    <property type="protein sequence ID" value="KAK0401210.1"/>
    <property type="molecule type" value="Genomic_DNA"/>
</dbReference>
<evidence type="ECO:0000313" key="3">
    <source>
        <dbReference type="Proteomes" id="UP001175271"/>
    </source>
</evidence>
<protein>
    <submittedName>
        <fullName evidence="2">Uncharacterized protein</fullName>
    </submittedName>
</protein>
<keyword evidence="1" id="KW-0732">Signal</keyword>
<name>A0AA39LL99_9BILA</name>
<keyword evidence="3" id="KW-1185">Reference proteome</keyword>
<sequence length="177" mass="19195">MFAVVVFILLAASAHGQDATSLAQYIYNNVGNFFQVSELVKLENAILQQACGGATVQQIFDNFDQTVSQSIGGATAANMLGLVQKLKNDLGNDFDPVRNAASNAGQQAFNAAFSDVTQYCSSGNDAVFAEANNYANQQFTKSVFDQIYQAVSGVNPNDWTICRNDLANYIYFSTYGY</sequence>
<reference evidence="2" key="1">
    <citation type="submission" date="2023-06" db="EMBL/GenBank/DDBJ databases">
        <title>Genomic analysis of the entomopathogenic nematode Steinernema hermaphroditum.</title>
        <authorList>
            <person name="Schwarz E.M."/>
            <person name="Heppert J.K."/>
            <person name="Baniya A."/>
            <person name="Schwartz H.T."/>
            <person name="Tan C.-H."/>
            <person name="Antoshechkin I."/>
            <person name="Sternberg P.W."/>
            <person name="Goodrich-Blair H."/>
            <person name="Dillman A.R."/>
        </authorList>
    </citation>
    <scope>NUCLEOTIDE SEQUENCE</scope>
    <source>
        <strain evidence="2">PS9179</strain>
        <tissue evidence="2">Whole animal</tissue>
    </source>
</reference>
<dbReference type="AlphaFoldDB" id="A0AA39LL99"/>
<gene>
    <name evidence="2" type="ORF">QR680_015645</name>
</gene>
<feature type="signal peptide" evidence="1">
    <location>
        <begin position="1"/>
        <end position="16"/>
    </location>
</feature>
<dbReference type="Proteomes" id="UP001175271">
    <property type="component" value="Unassembled WGS sequence"/>
</dbReference>
<feature type="chain" id="PRO_5041410647" evidence="1">
    <location>
        <begin position="17"/>
        <end position="177"/>
    </location>
</feature>
<evidence type="ECO:0000256" key="1">
    <source>
        <dbReference type="SAM" id="SignalP"/>
    </source>
</evidence>
<comment type="caution">
    <text evidence="2">The sequence shown here is derived from an EMBL/GenBank/DDBJ whole genome shotgun (WGS) entry which is preliminary data.</text>
</comment>
<organism evidence="2 3">
    <name type="scientific">Steinernema hermaphroditum</name>
    <dbReference type="NCBI Taxonomy" id="289476"/>
    <lineage>
        <taxon>Eukaryota</taxon>
        <taxon>Metazoa</taxon>
        <taxon>Ecdysozoa</taxon>
        <taxon>Nematoda</taxon>
        <taxon>Chromadorea</taxon>
        <taxon>Rhabditida</taxon>
        <taxon>Tylenchina</taxon>
        <taxon>Panagrolaimomorpha</taxon>
        <taxon>Strongyloidoidea</taxon>
        <taxon>Steinernematidae</taxon>
        <taxon>Steinernema</taxon>
    </lineage>
</organism>
<evidence type="ECO:0000313" key="2">
    <source>
        <dbReference type="EMBL" id="KAK0401210.1"/>
    </source>
</evidence>
<proteinExistence type="predicted"/>
<accession>A0AA39LL99</accession>